<feature type="transmembrane region" description="Helical" evidence="5">
    <location>
        <begin position="74"/>
        <end position="95"/>
    </location>
</feature>
<dbReference type="Gene3D" id="1.10.357.140">
    <property type="entry name" value="UbiA prenyltransferase"/>
    <property type="match status" value="1"/>
</dbReference>
<sequence length="329" mass="36550">MRTASRAGLVHPLHVQYDWRASEGQQPIHAEDSSLTTGRRLLYLLRTMRPKQWTKNGFVLVGLVFDGKLLELPLTLTALWTLVCFCLVSSSVYILNDLIDVERDRHHPRKRLRPLASGQLNPGLARSAMFVLAVAGVLGAGMTNIFVGLTLAAYLLLNAAYSGYLKNLVIIDAMMVAVFFVLRVAAGSIAVEVSAFSPWLYICVSLLALFIAFGKRRHEIVLLREAASGHRTSLKQYNLPFLDQIIGVVTTSGLISYTFYSFEAETALADPARMMLTVPLIVFVVFRYLYLIHVEQRGGAPDDLLFADRPLLAAVVLWVLSVVAVIYLR</sequence>
<dbReference type="InterPro" id="IPR044878">
    <property type="entry name" value="UbiA_sf"/>
</dbReference>
<evidence type="ECO:0000256" key="5">
    <source>
        <dbReference type="SAM" id="Phobius"/>
    </source>
</evidence>
<dbReference type="NCBIfam" id="NF008977">
    <property type="entry name" value="PRK12324.1-2"/>
    <property type="match status" value="1"/>
</dbReference>
<dbReference type="PANTHER" id="PTHR42723:SF1">
    <property type="entry name" value="CHLOROPHYLL SYNTHASE, CHLOROPLASTIC"/>
    <property type="match status" value="1"/>
</dbReference>
<dbReference type="CDD" id="cd13963">
    <property type="entry name" value="PT_UbiA_2"/>
    <property type="match status" value="1"/>
</dbReference>
<feature type="transmembrane region" description="Helical" evidence="5">
    <location>
        <begin position="196"/>
        <end position="214"/>
    </location>
</feature>
<keyword evidence="6" id="KW-0328">Glycosyltransferase</keyword>
<gene>
    <name evidence="6" type="ORF">F4X14_16640</name>
</gene>
<comment type="subcellular location">
    <subcellularLocation>
        <location evidence="1">Membrane</location>
        <topology evidence="1">Multi-pass membrane protein</topology>
    </subcellularLocation>
</comment>
<dbReference type="AlphaFoldDB" id="A0A6B1DAF4"/>
<comment type="caution">
    <text evidence="6">The sequence shown here is derived from an EMBL/GenBank/DDBJ whole genome shotgun (WGS) entry which is preliminary data.</text>
</comment>
<evidence type="ECO:0000256" key="1">
    <source>
        <dbReference type="ARBA" id="ARBA00004141"/>
    </source>
</evidence>
<evidence type="ECO:0000256" key="4">
    <source>
        <dbReference type="ARBA" id="ARBA00023136"/>
    </source>
</evidence>
<keyword evidence="6" id="KW-0808">Transferase</keyword>
<protein>
    <submittedName>
        <fullName evidence="6">Decaprenyl-phosphate phosphoribosyltransferase</fullName>
        <ecNumber evidence="6">2.4.2.45</ecNumber>
    </submittedName>
</protein>
<proteinExistence type="predicted"/>
<dbReference type="InterPro" id="IPR050475">
    <property type="entry name" value="Prenyltransferase_related"/>
</dbReference>
<feature type="transmembrane region" description="Helical" evidence="5">
    <location>
        <begin position="272"/>
        <end position="290"/>
    </location>
</feature>
<feature type="transmembrane region" description="Helical" evidence="5">
    <location>
        <begin position="241"/>
        <end position="260"/>
    </location>
</feature>
<feature type="transmembrane region" description="Helical" evidence="5">
    <location>
        <begin position="311"/>
        <end position="328"/>
    </location>
</feature>
<dbReference type="NCBIfam" id="NF008978">
    <property type="entry name" value="PRK12324.1-4"/>
    <property type="match status" value="1"/>
</dbReference>
<evidence type="ECO:0000313" key="6">
    <source>
        <dbReference type="EMBL" id="MYC96594.1"/>
    </source>
</evidence>
<dbReference type="Pfam" id="PF01040">
    <property type="entry name" value="UbiA"/>
    <property type="match status" value="1"/>
</dbReference>
<name>A0A6B1DAF4_9CHLR</name>
<keyword evidence="2 5" id="KW-0812">Transmembrane</keyword>
<keyword evidence="3 5" id="KW-1133">Transmembrane helix</keyword>
<dbReference type="GO" id="GO:0016757">
    <property type="term" value="F:glycosyltransferase activity"/>
    <property type="evidence" value="ECO:0007669"/>
    <property type="project" value="UniProtKB-KW"/>
</dbReference>
<reference evidence="6" key="1">
    <citation type="submission" date="2019-09" db="EMBL/GenBank/DDBJ databases">
        <title>Characterisation of the sponge microbiome using genome-centric metagenomics.</title>
        <authorList>
            <person name="Engelberts J.P."/>
            <person name="Robbins S.J."/>
            <person name="De Goeij J.M."/>
            <person name="Aranda M."/>
            <person name="Bell S.C."/>
            <person name="Webster N.S."/>
        </authorList>
    </citation>
    <scope>NUCLEOTIDE SEQUENCE</scope>
    <source>
        <strain evidence="6">SB0661_bin_32</strain>
    </source>
</reference>
<dbReference type="EC" id="2.4.2.45" evidence="6"/>
<dbReference type="GO" id="GO:0016765">
    <property type="term" value="F:transferase activity, transferring alkyl or aryl (other than methyl) groups"/>
    <property type="evidence" value="ECO:0007669"/>
    <property type="project" value="InterPro"/>
</dbReference>
<dbReference type="PANTHER" id="PTHR42723">
    <property type="entry name" value="CHLOROPHYLL SYNTHASE"/>
    <property type="match status" value="1"/>
</dbReference>
<keyword evidence="4 5" id="KW-0472">Membrane</keyword>
<dbReference type="EMBL" id="VXMH01000090">
    <property type="protein sequence ID" value="MYC96594.1"/>
    <property type="molecule type" value="Genomic_DNA"/>
</dbReference>
<organism evidence="6">
    <name type="scientific">Caldilineaceae bacterium SB0661_bin_32</name>
    <dbReference type="NCBI Taxonomy" id="2605255"/>
    <lineage>
        <taxon>Bacteria</taxon>
        <taxon>Bacillati</taxon>
        <taxon>Chloroflexota</taxon>
        <taxon>Caldilineae</taxon>
        <taxon>Caldilineales</taxon>
        <taxon>Caldilineaceae</taxon>
    </lineage>
</organism>
<dbReference type="GO" id="GO:0016020">
    <property type="term" value="C:membrane"/>
    <property type="evidence" value="ECO:0007669"/>
    <property type="project" value="UniProtKB-SubCell"/>
</dbReference>
<evidence type="ECO:0000256" key="2">
    <source>
        <dbReference type="ARBA" id="ARBA00022692"/>
    </source>
</evidence>
<dbReference type="InterPro" id="IPR000537">
    <property type="entry name" value="UbiA_prenyltransferase"/>
</dbReference>
<feature type="transmembrane region" description="Helical" evidence="5">
    <location>
        <begin position="130"/>
        <end position="157"/>
    </location>
</feature>
<evidence type="ECO:0000256" key="3">
    <source>
        <dbReference type="ARBA" id="ARBA00022989"/>
    </source>
</evidence>
<accession>A0A6B1DAF4</accession>
<feature type="transmembrane region" description="Helical" evidence="5">
    <location>
        <begin position="169"/>
        <end position="190"/>
    </location>
</feature>